<dbReference type="Pfam" id="PF00078">
    <property type="entry name" value="RVT_1"/>
    <property type="match status" value="1"/>
</dbReference>
<keyword evidence="5" id="KW-1185">Reference proteome</keyword>
<dbReference type="STRING" id="158441.A0A226DFF1"/>
<feature type="region of interest" description="Disordered" evidence="1">
    <location>
        <begin position="405"/>
        <end position="445"/>
    </location>
</feature>
<dbReference type="Proteomes" id="UP000198287">
    <property type="component" value="Unassembled WGS sequence"/>
</dbReference>
<organism evidence="4 5">
    <name type="scientific">Folsomia candida</name>
    <name type="common">Springtail</name>
    <dbReference type="NCBI Taxonomy" id="158441"/>
    <lineage>
        <taxon>Eukaryota</taxon>
        <taxon>Metazoa</taxon>
        <taxon>Ecdysozoa</taxon>
        <taxon>Arthropoda</taxon>
        <taxon>Hexapoda</taxon>
        <taxon>Collembola</taxon>
        <taxon>Entomobryomorpha</taxon>
        <taxon>Isotomoidea</taxon>
        <taxon>Isotomidae</taxon>
        <taxon>Proisotominae</taxon>
        <taxon>Folsomia</taxon>
    </lineage>
</organism>
<keyword evidence="2" id="KW-0812">Transmembrane</keyword>
<proteinExistence type="predicted"/>
<dbReference type="GO" id="GO:0003964">
    <property type="term" value="F:RNA-directed DNA polymerase activity"/>
    <property type="evidence" value="ECO:0007669"/>
    <property type="project" value="UniProtKB-KW"/>
</dbReference>
<name>A0A226DFF1_FOLCA</name>
<feature type="region of interest" description="Disordered" evidence="1">
    <location>
        <begin position="362"/>
        <end position="388"/>
    </location>
</feature>
<keyword evidence="4" id="KW-0808">Transferase</keyword>
<keyword evidence="2" id="KW-0472">Membrane</keyword>
<keyword evidence="4" id="KW-0695">RNA-directed DNA polymerase</keyword>
<feature type="transmembrane region" description="Helical" evidence="2">
    <location>
        <begin position="281"/>
        <end position="303"/>
    </location>
</feature>
<feature type="domain" description="Reverse transcriptase" evidence="3">
    <location>
        <begin position="1"/>
        <end position="223"/>
    </location>
</feature>
<comment type="caution">
    <text evidence="4">The sequence shown here is derived from an EMBL/GenBank/DDBJ whole genome shotgun (WGS) entry which is preliminary data.</text>
</comment>
<feature type="region of interest" description="Disordered" evidence="1">
    <location>
        <begin position="562"/>
        <end position="593"/>
    </location>
</feature>
<keyword evidence="4" id="KW-0548">Nucleotidyltransferase</keyword>
<dbReference type="OrthoDB" id="3200163at2759"/>
<keyword evidence="2" id="KW-1133">Transmembrane helix</keyword>
<dbReference type="PROSITE" id="PS50878">
    <property type="entry name" value="RT_POL"/>
    <property type="match status" value="1"/>
</dbReference>
<dbReference type="AlphaFoldDB" id="A0A226DFF1"/>
<dbReference type="PANTHER" id="PTHR33332">
    <property type="entry name" value="REVERSE TRANSCRIPTASE DOMAIN-CONTAINING PROTEIN"/>
    <property type="match status" value="1"/>
</dbReference>
<evidence type="ECO:0000313" key="4">
    <source>
        <dbReference type="EMBL" id="OXA43437.1"/>
    </source>
</evidence>
<evidence type="ECO:0000256" key="1">
    <source>
        <dbReference type="SAM" id="MobiDB-lite"/>
    </source>
</evidence>
<accession>A0A226DFF1</accession>
<evidence type="ECO:0000313" key="5">
    <source>
        <dbReference type="Proteomes" id="UP000198287"/>
    </source>
</evidence>
<dbReference type="EMBL" id="LNIX01000022">
    <property type="protein sequence ID" value="OXA43437.1"/>
    <property type="molecule type" value="Genomic_DNA"/>
</dbReference>
<feature type="compositionally biased region" description="Low complexity" evidence="1">
    <location>
        <begin position="565"/>
        <end position="593"/>
    </location>
</feature>
<feature type="compositionally biased region" description="Low complexity" evidence="1">
    <location>
        <begin position="362"/>
        <end position="376"/>
    </location>
</feature>
<protein>
    <submittedName>
        <fullName evidence="4">Putative RNA-directed DNA polymerase from transposon BS</fullName>
    </submittedName>
</protein>
<reference evidence="4 5" key="1">
    <citation type="submission" date="2015-12" db="EMBL/GenBank/DDBJ databases">
        <title>The genome of Folsomia candida.</title>
        <authorList>
            <person name="Faddeeva A."/>
            <person name="Derks M.F."/>
            <person name="Anvar Y."/>
            <person name="Smit S."/>
            <person name="Van Straalen N."/>
            <person name="Roelofs D."/>
        </authorList>
    </citation>
    <scope>NUCLEOTIDE SEQUENCE [LARGE SCALE GENOMIC DNA]</scope>
    <source>
        <strain evidence="4 5">VU population</strain>
        <tissue evidence="4">Whole body</tissue>
    </source>
</reference>
<sequence length="671" mass="72372">MFQSSPNSKDKLCKGSLNKLEDFIEKNRTLSNRQFGFRKGHSTEHLVLALTDKIKMMIDKGFICALISTDFAKAFNSVPRGKLLEKLWAKYKISDHWLRDYLTNQVQYVSVNGSNSKIKRTLAGVPAGSILGPRLFSFQLNDLPEVLSEGRVQELELLKTRINADMNNLAKYVELNAIFEPHGHGKVTGASQVKTIGGVGFSVKNTLELICDITNKPYLNPTVTGRSRGPRRSKPLAALDSARIDSNEVEVEIRGGGGESVVPLSSSPGMTGTNEYDFTTALTVTITVGVALIALNLVVFSAIMCHRKRAIPTNNEGGGGGRDSDEVDESGRSSGGGTPQKGGVAQYQQAQEDYKWSTACCSSSNHHPNHPQQQQHHPNDFPTTHLSSSSVYMPAESISMSQYHQHHFHPGNSGGGTLPRSSHGHQGHHLAYETPTGGGTLKRGTYHHHGNHILSIPDCVQPVPNAVIFGDGDDFHQERGGFDHDLSTKGERGSSMRLYMNQNAVVMGGSMLDISPPPEEPVPLIPRTVPPPNVRRGSGGSTLLAGGGGGILLSQKLQNPIVPCSSSPSASATNTNTTNSTSSNPSPNSGSTTLVGVLKRNTTPNNSSTVKKRVQIQEISPMKLSQKVVLGSSLKRSSLGQKLELKSSLWDLKCIVPYGKTILNIKNKSNS</sequence>
<evidence type="ECO:0000259" key="3">
    <source>
        <dbReference type="PROSITE" id="PS50878"/>
    </source>
</evidence>
<gene>
    <name evidence="4" type="ORF">Fcan01_21713</name>
</gene>
<feature type="region of interest" description="Disordered" evidence="1">
    <location>
        <begin position="311"/>
        <end position="349"/>
    </location>
</feature>
<dbReference type="InterPro" id="IPR000477">
    <property type="entry name" value="RT_dom"/>
</dbReference>
<evidence type="ECO:0000256" key="2">
    <source>
        <dbReference type="SAM" id="Phobius"/>
    </source>
</evidence>